<gene>
    <name evidence="2" type="ORF">Ato02nite_039870</name>
</gene>
<keyword evidence="1" id="KW-0472">Membrane</keyword>
<keyword evidence="1" id="KW-1133">Transmembrane helix</keyword>
<dbReference type="SUPFAM" id="SSF63825">
    <property type="entry name" value="YWTD domain"/>
    <property type="match status" value="1"/>
</dbReference>
<evidence type="ECO:0000313" key="3">
    <source>
        <dbReference type="Proteomes" id="UP000677082"/>
    </source>
</evidence>
<dbReference type="Proteomes" id="UP000677082">
    <property type="component" value="Unassembled WGS sequence"/>
</dbReference>
<comment type="caution">
    <text evidence="2">The sequence shown here is derived from an EMBL/GenBank/DDBJ whole genome shotgun (WGS) entry which is preliminary data.</text>
</comment>
<feature type="transmembrane region" description="Helical" evidence="1">
    <location>
        <begin position="20"/>
        <end position="41"/>
    </location>
</feature>
<keyword evidence="1" id="KW-0812">Transmembrane</keyword>
<dbReference type="AlphaFoldDB" id="A0A919W2Z4"/>
<reference evidence="2 3" key="1">
    <citation type="submission" date="2021-03" db="EMBL/GenBank/DDBJ databases">
        <title>Whole genome shotgun sequence of Actinoplanes toevensis NBRC 105298.</title>
        <authorList>
            <person name="Komaki H."/>
            <person name="Tamura T."/>
        </authorList>
    </citation>
    <scope>NUCLEOTIDE SEQUENCE [LARGE SCALE GENOMIC DNA]</scope>
    <source>
        <strain evidence="2 3">NBRC 105298</strain>
    </source>
</reference>
<name>A0A919W2Z4_9ACTN</name>
<sequence length="369" mass="38771">MTLVSASPAASGLARPPRRPGVAVLASLVVALVAGGALLVAGPARRDEPAPPERLTAEAAWPTAVRADFDPVMPDGPLFAPLLFLDTTTAIGTAPTPDARSVRLGIRDATGFRQLRSLPLDGNPQFEAVAAAGNDIVWTESTDGQPRVRIWHASRPGGHARLVTADTGNAIFFGNQYDLIVTDGLVRWAAANGTNTEVRSVPLGGGPVGVHSEPGNWSLSAWPWLVDENERRLRNLAANRDTEVVTAGPETATCSPAWCRVMVMNGDGLARIDLMHPDGTQRRRIAGGDVQAAVDDVAVLDRFELLAQPGPDADLTGTTALLVYDAATSRTVDVGAAVDGAFTGGGLLWWSTGGGENEPVWHVLDLRTV</sequence>
<protein>
    <submittedName>
        <fullName evidence="2">Uncharacterized protein</fullName>
    </submittedName>
</protein>
<evidence type="ECO:0000256" key="1">
    <source>
        <dbReference type="SAM" id="Phobius"/>
    </source>
</evidence>
<keyword evidence="3" id="KW-1185">Reference proteome</keyword>
<evidence type="ECO:0000313" key="2">
    <source>
        <dbReference type="EMBL" id="GIM92194.1"/>
    </source>
</evidence>
<dbReference type="RefSeq" id="WP_246607227.1">
    <property type="nucleotide sequence ID" value="NZ_BOQN01000052.1"/>
</dbReference>
<dbReference type="EMBL" id="BOQN01000052">
    <property type="protein sequence ID" value="GIM92194.1"/>
    <property type="molecule type" value="Genomic_DNA"/>
</dbReference>
<organism evidence="2 3">
    <name type="scientific">Paractinoplanes toevensis</name>
    <dbReference type="NCBI Taxonomy" id="571911"/>
    <lineage>
        <taxon>Bacteria</taxon>
        <taxon>Bacillati</taxon>
        <taxon>Actinomycetota</taxon>
        <taxon>Actinomycetes</taxon>
        <taxon>Micromonosporales</taxon>
        <taxon>Micromonosporaceae</taxon>
        <taxon>Paractinoplanes</taxon>
    </lineage>
</organism>
<accession>A0A919W2Z4</accession>
<proteinExistence type="predicted"/>